<sequence>MRLKKAYSISGLSQYQPHPVTLEVSRRDILSDLFHGNRPRESSPSPPRLDAKRCRGEVSGAANSTGLRQTSIEHCHVAVDANDLVYPQC</sequence>
<organism evidence="2 3">
    <name type="scientific">Plasmopara halstedii</name>
    <name type="common">Downy mildew of sunflower</name>
    <dbReference type="NCBI Taxonomy" id="4781"/>
    <lineage>
        <taxon>Eukaryota</taxon>
        <taxon>Sar</taxon>
        <taxon>Stramenopiles</taxon>
        <taxon>Oomycota</taxon>
        <taxon>Peronosporomycetes</taxon>
        <taxon>Peronosporales</taxon>
        <taxon>Peronosporaceae</taxon>
        <taxon>Plasmopara</taxon>
    </lineage>
</organism>
<dbReference type="Proteomes" id="UP000054928">
    <property type="component" value="Unassembled WGS sequence"/>
</dbReference>
<dbReference type="RefSeq" id="XP_024572738.1">
    <property type="nucleotide sequence ID" value="XM_024720045.1"/>
</dbReference>
<evidence type="ECO:0000256" key="1">
    <source>
        <dbReference type="SAM" id="MobiDB-lite"/>
    </source>
</evidence>
<accession>A0A0P1A826</accession>
<dbReference type="GeneID" id="36397513"/>
<dbReference type="EMBL" id="CCYD01000193">
    <property type="protein sequence ID" value="CEG36369.1"/>
    <property type="molecule type" value="Genomic_DNA"/>
</dbReference>
<proteinExistence type="predicted"/>
<name>A0A0P1A826_PLAHL</name>
<dbReference type="AlphaFoldDB" id="A0A0P1A826"/>
<keyword evidence="3" id="KW-1185">Reference proteome</keyword>
<protein>
    <submittedName>
        <fullName evidence="2">Uncharacterized protein</fullName>
    </submittedName>
</protein>
<reference evidence="3" key="1">
    <citation type="submission" date="2014-09" db="EMBL/GenBank/DDBJ databases">
        <authorList>
            <person name="Sharma Rahul"/>
            <person name="Thines Marco"/>
        </authorList>
    </citation>
    <scope>NUCLEOTIDE SEQUENCE [LARGE SCALE GENOMIC DNA]</scope>
</reference>
<evidence type="ECO:0000313" key="2">
    <source>
        <dbReference type="EMBL" id="CEG36369.1"/>
    </source>
</evidence>
<feature type="region of interest" description="Disordered" evidence="1">
    <location>
        <begin position="34"/>
        <end position="54"/>
    </location>
</feature>
<evidence type="ECO:0000313" key="3">
    <source>
        <dbReference type="Proteomes" id="UP000054928"/>
    </source>
</evidence>